<keyword evidence="1 5" id="KW-0963">Cytoplasm</keyword>
<dbReference type="Proteomes" id="UP000310263">
    <property type="component" value="Unassembled WGS sequence"/>
</dbReference>
<dbReference type="GO" id="GO:0006308">
    <property type="term" value="P:DNA catabolic process"/>
    <property type="evidence" value="ECO:0007669"/>
    <property type="project" value="UniProtKB-UniRule"/>
</dbReference>
<dbReference type="GO" id="GO:0005737">
    <property type="term" value="C:cytoplasm"/>
    <property type="evidence" value="ECO:0007669"/>
    <property type="project" value="UniProtKB-SubCell"/>
</dbReference>
<dbReference type="NCBIfam" id="TIGR00237">
    <property type="entry name" value="xseA"/>
    <property type="match status" value="1"/>
</dbReference>
<dbReference type="PANTHER" id="PTHR30008:SF0">
    <property type="entry name" value="EXODEOXYRIBONUCLEASE 7 LARGE SUBUNIT"/>
    <property type="match status" value="1"/>
</dbReference>
<dbReference type="PANTHER" id="PTHR30008">
    <property type="entry name" value="EXODEOXYRIBONUCLEASE 7 LARGE SUBUNIT"/>
    <property type="match status" value="1"/>
</dbReference>
<organism evidence="9 10">
    <name type="scientific">Muricaecibacterium torontonense</name>
    <dbReference type="NCBI Taxonomy" id="3032871"/>
    <lineage>
        <taxon>Bacteria</taxon>
        <taxon>Bacillati</taxon>
        <taxon>Actinomycetota</taxon>
        <taxon>Coriobacteriia</taxon>
        <taxon>Coriobacteriales</taxon>
        <taxon>Atopobiaceae</taxon>
        <taxon>Muricaecibacterium</taxon>
    </lineage>
</organism>
<evidence type="ECO:0000259" key="7">
    <source>
        <dbReference type="Pfam" id="PF02601"/>
    </source>
</evidence>
<dbReference type="HAMAP" id="MF_00378">
    <property type="entry name" value="Exonuc_7_L"/>
    <property type="match status" value="1"/>
</dbReference>
<comment type="subunit">
    <text evidence="5">Heterooligomer composed of large and small subunits.</text>
</comment>
<dbReference type="InterPro" id="IPR025824">
    <property type="entry name" value="OB-fold_nuc-bd_dom"/>
</dbReference>
<keyword evidence="3 5" id="KW-0378">Hydrolase</keyword>
<comment type="subcellular location">
    <subcellularLocation>
        <location evidence="5 6">Cytoplasm</location>
    </subcellularLocation>
</comment>
<dbReference type="GO" id="GO:0009318">
    <property type="term" value="C:exodeoxyribonuclease VII complex"/>
    <property type="evidence" value="ECO:0007669"/>
    <property type="project" value="UniProtKB-UniRule"/>
</dbReference>
<dbReference type="RefSeq" id="WP_136013151.1">
    <property type="nucleotide sequence ID" value="NZ_SRYE01000005.1"/>
</dbReference>
<evidence type="ECO:0000313" key="10">
    <source>
        <dbReference type="Proteomes" id="UP000310263"/>
    </source>
</evidence>
<evidence type="ECO:0000313" key="9">
    <source>
        <dbReference type="EMBL" id="TGY61429.1"/>
    </source>
</evidence>
<evidence type="ECO:0000256" key="4">
    <source>
        <dbReference type="ARBA" id="ARBA00022839"/>
    </source>
</evidence>
<dbReference type="GO" id="GO:0008855">
    <property type="term" value="F:exodeoxyribonuclease VII activity"/>
    <property type="evidence" value="ECO:0007669"/>
    <property type="project" value="UniProtKB-UniRule"/>
</dbReference>
<sequence length="471" mass="51079">MAEPISVSEALNKAKAVLETVPTLTVIGEVTSFRGPTNRGHCYFQIKDGLCSMNVVVWASIYRSLPIPLEDGLEIVVRGKFSIYPNRGSFDFIVSQVALRGDGLLRQKVRLLKAKLDAEGLTSPSHKRRVPVFCERVAVVTSLTGSVIEDVKRTLADRNPLVAIDVFGTMVQGVDAPECIVDALEKAATSKPDAILLVRGGGSYEDLMTFNDERVARAIAACLVPVVTGIGHEPDVTIADDVADRRELTPTAAAASVAPSIGQLTDKIDERDGRLCRAMNLMFERASVHQEEQAHNLDRAIDKFLATIEAQINSWAAKPVLVAPQGLVQVQKSQVDVLSHSFEVAAQAYFHKTRESVSRQATELDRSSVNLVSQFAAPCTSLATRLQLVEKTLFVGYEAFLRQAQASLDALSPERVLERGYAIVQDAQGHVIEDPMMALPGAAINVQMARGQIGAQVVSVMPVTEGQPEEE</sequence>
<evidence type="ECO:0000256" key="5">
    <source>
        <dbReference type="HAMAP-Rule" id="MF_00378"/>
    </source>
</evidence>
<feature type="domain" description="Exonuclease VII large subunit C-terminal" evidence="7">
    <location>
        <begin position="123"/>
        <end position="455"/>
    </location>
</feature>
<dbReference type="CDD" id="cd04489">
    <property type="entry name" value="ExoVII_LU_OBF"/>
    <property type="match status" value="1"/>
</dbReference>
<feature type="domain" description="OB-fold nucleic acid binding" evidence="8">
    <location>
        <begin position="5"/>
        <end position="97"/>
    </location>
</feature>
<evidence type="ECO:0000256" key="1">
    <source>
        <dbReference type="ARBA" id="ARBA00022490"/>
    </source>
</evidence>
<name>A0A4S2EY56_9ACTN</name>
<comment type="caution">
    <text evidence="9">The sequence shown here is derived from an EMBL/GenBank/DDBJ whole genome shotgun (WGS) entry which is preliminary data.</text>
</comment>
<dbReference type="InterPro" id="IPR020579">
    <property type="entry name" value="Exonuc_VII_lsu_C"/>
</dbReference>
<reference evidence="9 10" key="1">
    <citation type="submission" date="2019-04" db="EMBL/GenBank/DDBJ databases">
        <title>Microbes associate with the intestines of laboratory mice.</title>
        <authorList>
            <person name="Navarre W."/>
            <person name="Wong E."/>
            <person name="Huang K."/>
            <person name="Tropini C."/>
            <person name="Ng K."/>
            <person name="Yu B."/>
        </authorList>
    </citation>
    <scope>NUCLEOTIDE SEQUENCE [LARGE SCALE GENOMIC DNA]</scope>
    <source>
        <strain evidence="9 10">NM07_P-09</strain>
    </source>
</reference>
<evidence type="ECO:0000259" key="8">
    <source>
        <dbReference type="Pfam" id="PF13742"/>
    </source>
</evidence>
<evidence type="ECO:0000256" key="2">
    <source>
        <dbReference type="ARBA" id="ARBA00022722"/>
    </source>
</evidence>
<keyword evidence="10" id="KW-1185">Reference proteome</keyword>
<dbReference type="OrthoDB" id="9802795at2"/>
<keyword evidence="4 5" id="KW-0269">Exonuclease</keyword>
<dbReference type="EC" id="3.1.11.6" evidence="5"/>
<gene>
    <name evidence="5 9" type="primary">xseA</name>
    <name evidence="9" type="ORF">E5334_08470</name>
</gene>
<dbReference type="EMBL" id="SRYE01000005">
    <property type="protein sequence ID" value="TGY61429.1"/>
    <property type="molecule type" value="Genomic_DNA"/>
</dbReference>
<keyword evidence="2 5" id="KW-0540">Nuclease</keyword>
<proteinExistence type="inferred from homology"/>
<dbReference type="InterPro" id="IPR003753">
    <property type="entry name" value="Exonuc_VII_L"/>
</dbReference>
<comment type="function">
    <text evidence="5">Bidirectionally degrades single-stranded DNA into large acid-insoluble oligonucleotides, which are then degraded further into small acid-soluble oligonucleotides.</text>
</comment>
<comment type="catalytic activity">
    <reaction evidence="5 6">
        <text>Exonucleolytic cleavage in either 5'- to 3'- or 3'- to 5'-direction to yield nucleoside 5'-phosphates.</text>
        <dbReference type="EC" id="3.1.11.6"/>
    </reaction>
</comment>
<evidence type="ECO:0000256" key="6">
    <source>
        <dbReference type="RuleBase" id="RU004355"/>
    </source>
</evidence>
<evidence type="ECO:0000256" key="3">
    <source>
        <dbReference type="ARBA" id="ARBA00022801"/>
    </source>
</evidence>
<accession>A0A4S2EY56</accession>
<dbReference type="AlphaFoldDB" id="A0A4S2EY56"/>
<dbReference type="Pfam" id="PF13742">
    <property type="entry name" value="tRNA_anti_2"/>
    <property type="match status" value="1"/>
</dbReference>
<comment type="similarity">
    <text evidence="5 6">Belongs to the XseA family.</text>
</comment>
<dbReference type="GO" id="GO:0003676">
    <property type="term" value="F:nucleic acid binding"/>
    <property type="evidence" value="ECO:0007669"/>
    <property type="project" value="InterPro"/>
</dbReference>
<dbReference type="Pfam" id="PF02601">
    <property type="entry name" value="Exonuc_VII_L"/>
    <property type="match status" value="1"/>
</dbReference>
<protein>
    <recommendedName>
        <fullName evidence="5">Exodeoxyribonuclease 7 large subunit</fullName>
        <ecNumber evidence="5">3.1.11.6</ecNumber>
    </recommendedName>
    <alternativeName>
        <fullName evidence="5">Exodeoxyribonuclease VII large subunit</fullName>
        <shortName evidence="5">Exonuclease VII large subunit</shortName>
    </alternativeName>
</protein>